<evidence type="ECO:0000313" key="3">
    <source>
        <dbReference type="Proteomes" id="UP001316803"/>
    </source>
</evidence>
<reference evidence="2 3" key="1">
    <citation type="submission" date="2022-12" db="EMBL/GenBank/DDBJ databases">
        <title>Genomic features and morphological characterization of a novel Knufia sp. strain isolated from spacecraft assembly facility.</title>
        <authorList>
            <person name="Teixeira M."/>
            <person name="Chander A.M."/>
            <person name="Stajich J.E."/>
            <person name="Venkateswaran K."/>
        </authorList>
    </citation>
    <scope>NUCLEOTIDE SEQUENCE [LARGE SCALE GENOMIC DNA]</scope>
    <source>
        <strain evidence="2 3">FJI-L2-BK-P2</strain>
    </source>
</reference>
<comment type="caution">
    <text evidence="2">The sequence shown here is derived from an EMBL/GenBank/DDBJ whole genome shotgun (WGS) entry which is preliminary data.</text>
</comment>
<evidence type="ECO:0000256" key="1">
    <source>
        <dbReference type="SAM" id="MobiDB-lite"/>
    </source>
</evidence>
<gene>
    <name evidence="2" type="ORF">OHC33_008934</name>
</gene>
<protein>
    <submittedName>
        <fullName evidence="2">Uncharacterized protein</fullName>
    </submittedName>
</protein>
<evidence type="ECO:0000313" key="2">
    <source>
        <dbReference type="EMBL" id="KAK5949973.1"/>
    </source>
</evidence>
<name>A0AAN8EEZ5_9EURO</name>
<accession>A0AAN8EEZ5</accession>
<dbReference type="EMBL" id="JAKLMC020000030">
    <property type="protein sequence ID" value="KAK5949973.1"/>
    <property type="molecule type" value="Genomic_DNA"/>
</dbReference>
<keyword evidence="3" id="KW-1185">Reference proteome</keyword>
<feature type="region of interest" description="Disordered" evidence="1">
    <location>
        <begin position="184"/>
        <end position="205"/>
    </location>
</feature>
<sequence>MPTTLLSLPVELRLKIYEHVLTTSNIHSFRPQRKIGWNRPHADLSNPPLLFESDAHPTLRQLFHSKLTKLDHTLILTCLLHHAKVLLVDHTDFISLQKLSSAATLPSVTLGLSSSGRTFANIVKQHLRTIDFSDKLDEIVCQPADLIKILKSLPGLRTIHLASKHVQRYSGTIEEHVEFARERAEKASFTPPRSAPTETSAEETRRLTLRSPVTDGSRMTISPALFVSSGRSTLRPGSTIYPHWVTVDLSMLTWQHFLYTGAPYRDHWRTVKMRTLLESAEERGVNVVFGLRCVEFDPSPCSSGQVSGGSGRERGKRRLESGMFRGEMSSVDWILRLKQRSGGAEYAVRQRRRFDEVVGQEGCGLVRCSNLHKAKGSSVCELCNMNDRG</sequence>
<dbReference type="Proteomes" id="UP001316803">
    <property type="component" value="Unassembled WGS sequence"/>
</dbReference>
<proteinExistence type="predicted"/>
<dbReference type="AlphaFoldDB" id="A0AAN8EEZ5"/>
<organism evidence="2 3">
    <name type="scientific">Knufia fluminis</name>
    <dbReference type="NCBI Taxonomy" id="191047"/>
    <lineage>
        <taxon>Eukaryota</taxon>
        <taxon>Fungi</taxon>
        <taxon>Dikarya</taxon>
        <taxon>Ascomycota</taxon>
        <taxon>Pezizomycotina</taxon>
        <taxon>Eurotiomycetes</taxon>
        <taxon>Chaetothyriomycetidae</taxon>
        <taxon>Chaetothyriales</taxon>
        <taxon>Trichomeriaceae</taxon>
        <taxon>Knufia</taxon>
    </lineage>
</organism>